<feature type="region of interest" description="Disordered" evidence="1">
    <location>
        <begin position="14"/>
        <end position="47"/>
    </location>
</feature>
<reference evidence="2 3" key="1">
    <citation type="submission" date="2018-11" db="EMBL/GenBank/DDBJ databases">
        <authorList>
            <consortium name="Pathogen Informatics"/>
        </authorList>
    </citation>
    <scope>NUCLEOTIDE SEQUENCE [LARGE SCALE GENOMIC DNA]</scope>
</reference>
<sequence>MQQNLANRAAQVLANWGRNNRDNDTLQKDGADGDHESIAEGLRRRTLRRPIRRQRQVAMPSAVAIAKSFLVH</sequence>
<dbReference type="EMBL" id="UYRU01063301">
    <property type="protein sequence ID" value="VDN15696.1"/>
    <property type="molecule type" value="Genomic_DNA"/>
</dbReference>
<evidence type="ECO:0000256" key="1">
    <source>
        <dbReference type="SAM" id="MobiDB-lite"/>
    </source>
</evidence>
<dbReference type="Proteomes" id="UP000281553">
    <property type="component" value="Unassembled WGS sequence"/>
</dbReference>
<evidence type="ECO:0000313" key="3">
    <source>
        <dbReference type="Proteomes" id="UP000281553"/>
    </source>
</evidence>
<gene>
    <name evidence="2" type="ORF">DILT_LOCUS11527</name>
</gene>
<name>A0A3P7PCG3_DIBLA</name>
<keyword evidence="3" id="KW-1185">Reference proteome</keyword>
<evidence type="ECO:0000313" key="2">
    <source>
        <dbReference type="EMBL" id="VDN15696.1"/>
    </source>
</evidence>
<organism evidence="2 3">
    <name type="scientific">Dibothriocephalus latus</name>
    <name type="common">Fish tapeworm</name>
    <name type="synonym">Diphyllobothrium latum</name>
    <dbReference type="NCBI Taxonomy" id="60516"/>
    <lineage>
        <taxon>Eukaryota</taxon>
        <taxon>Metazoa</taxon>
        <taxon>Spiralia</taxon>
        <taxon>Lophotrochozoa</taxon>
        <taxon>Platyhelminthes</taxon>
        <taxon>Cestoda</taxon>
        <taxon>Eucestoda</taxon>
        <taxon>Diphyllobothriidea</taxon>
        <taxon>Diphyllobothriidae</taxon>
        <taxon>Dibothriocephalus</taxon>
    </lineage>
</organism>
<accession>A0A3P7PCG3</accession>
<feature type="compositionally biased region" description="Basic and acidic residues" evidence="1">
    <location>
        <begin position="19"/>
        <end position="43"/>
    </location>
</feature>
<proteinExistence type="predicted"/>
<dbReference type="AlphaFoldDB" id="A0A3P7PCG3"/>
<protein>
    <submittedName>
        <fullName evidence="2">Uncharacterized protein</fullName>
    </submittedName>
</protein>